<feature type="compositionally biased region" description="Low complexity" evidence="1">
    <location>
        <begin position="17"/>
        <end position="29"/>
    </location>
</feature>
<feature type="region of interest" description="Disordered" evidence="1">
    <location>
        <begin position="1"/>
        <end position="82"/>
    </location>
</feature>
<feature type="compositionally biased region" description="Polar residues" evidence="1">
    <location>
        <begin position="68"/>
        <end position="82"/>
    </location>
</feature>
<feature type="compositionally biased region" description="Low complexity" evidence="1">
    <location>
        <begin position="51"/>
        <end position="67"/>
    </location>
</feature>
<dbReference type="Proteomes" id="UP000078343">
    <property type="component" value="Unassembled WGS sequence"/>
</dbReference>
<proteinExistence type="predicted"/>
<organism evidence="2 3">
    <name type="scientific">Fonsecaea erecta</name>
    <dbReference type="NCBI Taxonomy" id="1367422"/>
    <lineage>
        <taxon>Eukaryota</taxon>
        <taxon>Fungi</taxon>
        <taxon>Dikarya</taxon>
        <taxon>Ascomycota</taxon>
        <taxon>Pezizomycotina</taxon>
        <taxon>Eurotiomycetes</taxon>
        <taxon>Chaetothyriomycetidae</taxon>
        <taxon>Chaetothyriales</taxon>
        <taxon>Herpotrichiellaceae</taxon>
        <taxon>Fonsecaea</taxon>
    </lineage>
</organism>
<keyword evidence="3" id="KW-1185">Reference proteome</keyword>
<protein>
    <submittedName>
        <fullName evidence="2">Uncharacterized protein</fullName>
    </submittedName>
</protein>
<dbReference type="AlphaFoldDB" id="A0A178ZNV8"/>
<sequence>MSPTKTAAAAGPLAERSPNPTSPTKSKSPGKLALADAGRVMPRFEMPSLAQQQQQQQRGRVGYVQGRNRNQNPNTANQTYISPSDAIRSPATKKLSEIKERRILSMKPQMLFAKTLAQENLKAKVQAQGQSQDGVQH</sequence>
<name>A0A178ZNV8_9EURO</name>
<gene>
    <name evidence="2" type="ORF">AYL99_03267</name>
</gene>
<dbReference type="GeneID" id="30007437"/>
<dbReference type="OrthoDB" id="5578329at2759"/>
<dbReference type="InterPro" id="IPR007727">
    <property type="entry name" value="Spo12"/>
</dbReference>
<evidence type="ECO:0000256" key="1">
    <source>
        <dbReference type="SAM" id="MobiDB-lite"/>
    </source>
</evidence>
<dbReference type="RefSeq" id="XP_018694433.1">
    <property type="nucleotide sequence ID" value="XM_018834783.1"/>
</dbReference>
<accession>A0A178ZNV8</accession>
<comment type="caution">
    <text evidence="2">The sequence shown here is derived from an EMBL/GenBank/DDBJ whole genome shotgun (WGS) entry which is preliminary data.</text>
</comment>
<dbReference type="EMBL" id="LVYI01000003">
    <property type="protein sequence ID" value="OAP61066.1"/>
    <property type="molecule type" value="Genomic_DNA"/>
</dbReference>
<evidence type="ECO:0000313" key="3">
    <source>
        <dbReference type="Proteomes" id="UP000078343"/>
    </source>
</evidence>
<reference evidence="2 3" key="1">
    <citation type="submission" date="2016-04" db="EMBL/GenBank/DDBJ databases">
        <title>Draft genome of Fonsecaea erecta CBS 125763.</title>
        <authorList>
            <person name="Weiss V.A."/>
            <person name="Vicente V.A."/>
            <person name="Raittz R.T."/>
            <person name="Moreno L.F."/>
            <person name="De Souza E.M."/>
            <person name="Pedrosa F.O."/>
            <person name="Steffens M.B."/>
            <person name="Faoro H."/>
            <person name="Tadra-Sfeir M.Z."/>
            <person name="Najafzadeh M.J."/>
            <person name="Felipe M.S."/>
            <person name="Teixeira M."/>
            <person name="Sun J."/>
            <person name="Xi L."/>
            <person name="Gomes R."/>
            <person name="De Azevedo C.M."/>
            <person name="Salgado C.G."/>
            <person name="Da Silva M.B."/>
            <person name="Nascimento M.F."/>
            <person name="Queiroz-Telles F."/>
            <person name="Attili D.S."/>
            <person name="Gorbushina A."/>
        </authorList>
    </citation>
    <scope>NUCLEOTIDE SEQUENCE [LARGE SCALE GENOMIC DNA]</scope>
    <source>
        <strain evidence="2 3">CBS 125763</strain>
    </source>
</reference>
<evidence type="ECO:0000313" key="2">
    <source>
        <dbReference type="EMBL" id="OAP61066.1"/>
    </source>
</evidence>
<dbReference type="STRING" id="1367422.A0A178ZNV8"/>
<dbReference type="Pfam" id="PF05032">
    <property type="entry name" value="Spo12"/>
    <property type="match status" value="1"/>
</dbReference>